<dbReference type="PROSITE" id="PS51192">
    <property type="entry name" value="HELICASE_ATP_BIND_1"/>
    <property type="match status" value="1"/>
</dbReference>
<dbReference type="EMBL" id="AZDU01000052">
    <property type="protein sequence ID" value="KRL00236.1"/>
    <property type="molecule type" value="Genomic_DNA"/>
</dbReference>
<evidence type="ECO:0000256" key="5">
    <source>
        <dbReference type="ARBA" id="ARBA00022741"/>
    </source>
</evidence>
<dbReference type="AlphaFoldDB" id="A0A0R1LX52"/>
<dbReference type="Proteomes" id="UP000051074">
    <property type="component" value="Unassembled WGS sequence"/>
</dbReference>
<dbReference type="eggNOG" id="COG1203">
    <property type="taxonomic scope" value="Bacteria"/>
</dbReference>
<dbReference type="GO" id="GO:0005524">
    <property type="term" value="F:ATP binding"/>
    <property type="evidence" value="ECO:0007669"/>
    <property type="project" value="UniProtKB-KW"/>
</dbReference>
<evidence type="ECO:0000256" key="2">
    <source>
        <dbReference type="ARBA" id="ARBA00009046"/>
    </source>
</evidence>
<dbReference type="NCBIfam" id="TIGR01587">
    <property type="entry name" value="cas3_core"/>
    <property type="match status" value="1"/>
</dbReference>
<keyword evidence="7" id="KW-0347">Helicase</keyword>
<dbReference type="Pfam" id="PF22590">
    <property type="entry name" value="Cas3-like_C_2"/>
    <property type="match status" value="1"/>
</dbReference>
<feature type="domain" description="Helicase ATP-binding" evidence="11">
    <location>
        <begin position="258"/>
        <end position="469"/>
    </location>
</feature>
<evidence type="ECO:0000256" key="3">
    <source>
        <dbReference type="ARBA" id="ARBA00022722"/>
    </source>
</evidence>
<dbReference type="Pfam" id="PF18019">
    <property type="entry name" value="Cas3_HD"/>
    <property type="match status" value="1"/>
</dbReference>
<feature type="domain" description="HD Cas3-type" evidence="12">
    <location>
        <begin position="1"/>
        <end position="181"/>
    </location>
</feature>
<dbReference type="PROSITE" id="PS51643">
    <property type="entry name" value="HD_CAS3"/>
    <property type="match status" value="1"/>
</dbReference>
<keyword evidence="9" id="KW-0051">Antiviral defense</keyword>
<organism evidence="13 14">
    <name type="scientific">Lactobacillus equicursoris DSM 19284 = JCM 14600 = CIP 110162</name>
    <dbReference type="NCBI Taxonomy" id="1293597"/>
    <lineage>
        <taxon>Bacteria</taxon>
        <taxon>Bacillati</taxon>
        <taxon>Bacillota</taxon>
        <taxon>Bacilli</taxon>
        <taxon>Lactobacillales</taxon>
        <taxon>Lactobacillaceae</taxon>
        <taxon>Lactobacillus</taxon>
    </lineage>
</organism>
<dbReference type="InterPro" id="IPR054712">
    <property type="entry name" value="Cas3-like_dom"/>
</dbReference>
<reference evidence="13 14" key="1">
    <citation type="journal article" date="2015" name="Genome Announc.">
        <title>Expanding the biotechnology potential of lactobacilli through comparative genomics of 213 strains and associated genera.</title>
        <authorList>
            <person name="Sun Z."/>
            <person name="Harris H.M."/>
            <person name="McCann A."/>
            <person name="Guo C."/>
            <person name="Argimon S."/>
            <person name="Zhang W."/>
            <person name="Yang X."/>
            <person name="Jeffery I.B."/>
            <person name="Cooney J.C."/>
            <person name="Kagawa T.F."/>
            <person name="Liu W."/>
            <person name="Song Y."/>
            <person name="Salvetti E."/>
            <person name="Wrobel A."/>
            <person name="Rasinkangas P."/>
            <person name="Parkhill J."/>
            <person name="Rea M.C."/>
            <person name="O'Sullivan O."/>
            <person name="Ritari J."/>
            <person name="Douillard F.P."/>
            <person name="Paul Ross R."/>
            <person name="Yang R."/>
            <person name="Briner A.E."/>
            <person name="Felis G.E."/>
            <person name="de Vos W.M."/>
            <person name="Barrangou R."/>
            <person name="Klaenhammer T.R."/>
            <person name="Caufield P.W."/>
            <person name="Cui Y."/>
            <person name="Zhang H."/>
            <person name="O'Toole P.W."/>
        </authorList>
    </citation>
    <scope>NUCLEOTIDE SEQUENCE [LARGE SCALE GENOMIC DNA]</scope>
    <source>
        <strain evidence="13 14">DSM 19284</strain>
    </source>
</reference>
<comment type="similarity">
    <text evidence="1">In the N-terminal section; belongs to the CRISPR-associated nuclease Cas3-HD family.</text>
</comment>
<protein>
    <submittedName>
        <fullName evidence="13">CRISPR-associated helicase Cas3</fullName>
    </submittedName>
</protein>
<feature type="compositionally biased region" description="Basic and acidic residues" evidence="10">
    <location>
        <begin position="710"/>
        <end position="724"/>
    </location>
</feature>
<name>A0A0R1LX52_9LACO</name>
<dbReference type="GO" id="GO:0004386">
    <property type="term" value="F:helicase activity"/>
    <property type="evidence" value="ECO:0007669"/>
    <property type="project" value="UniProtKB-KW"/>
</dbReference>
<dbReference type="GO" id="GO:0046872">
    <property type="term" value="F:metal ion binding"/>
    <property type="evidence" value="ECO:0007669"/>
    <property type="project" value="UniProtKB-KW"/>
</dbReference>
<evidence type="ECO:0000259" key="12">
    <source>
        <dbReference type="PROSITE" id="PS51643"/>
    </source>
</evidence>
<dbReference type="Gene3D" id="1.10.3210.30">
    <property type="match status" value="1"/>
</dbReference>
<evidence type="ECO:0000256" key="1">
    <source>
        <dbReference type="ARBA" id="ARBA00006847"/>
    </source>
</evidence>
<evidence type="ECO:0000256" key="6">
    <source>
        <dbReference type="ARBA" id="ARBA00022801"/>
    </source>
</evidence>
<evidence type="ECO:0000256" key="4">
    <source>
        <dbReference type="ARBA" id="ARBA00022723"/>
    </source>
</evidence>
<evidence type="ECO:0000256" key="9">
    <source>
        <dbReference type="ARBA" id="ARBA00023118"/>
    </source>
</evidence>
<accession>A0A0R1LX52</accession>
<sequence length="889" mass="100053">MVKAGLSPVKAQEQAEREMGKLIKFLCYIHDIGKATPAFQVKRSYNHDDQLDEILVDRLMHHSFKGLADATLSSPAKSPHARAGEAILQDAGLNETVAAIIGGHHGKPQSKSPIDQLVDYTSNYYQSDNDEQAKAPWKKAQGELIRYGRELAGYKDIKDVPPVTQAEAVILEGLLIMSDWLASSEYLNDNVDYPMFTLIGLDEGFDSLDMDKRWQSAIKTWKLNDQWEPDEVNDAKRYYQDHFGFAPRQIQEVMADKLLEANDPGLMIVEAPMGIGKTEIALAAAEQLASATGRSGVYVGLPTQATSNAMFRRVEDWARKMAQGNELNFSMELLHGKAYLNSDFTDLPRAEDVDLDDEDSSGIQEGAISVNSWFSGKKSILADFEVGTIDNLLLMGLKQKHLFLRHLGFSNKVIILDEVHAYDAYMNSYLYKALEWLGAYHVPVIILSATLPKEKRNEIIGTYFKGKYHSSFEQNLIAADGWEDNYAYPLLSILDGQELKQISNFGQKLPSHELQIEYLDEDPNVVMAKVEAKIANGGVAGIIVNTVKRAQEFAKLVPKGVGCLVLHSAFLATDRMNKEEKLQDLIGKNGQRPKKYIVIGTQVLEQSLDIDFDVLFTDIAPMDLLLQRAGRLHRHEIDRPEGLEESVLYVLKPEGDGYGDANEAIYEKYYLQKTEAFLPRVVKLPDDISILVQKVYDPPTDDQVENLQDAKEDSDKHFAKENSKAESFQVSDPKYPKKETDLQNKRKLRKLTLHGWLDWDAGNLDENQAIAAVRDIRESVEVILLKEVDSKYYLLDEGKETVAVDEIGDRDLAQEIIRLPGVLTLDVDKAIKTLETITIKRFPEWQNSPWLKGSIALVLDENNETTFAGYRLKYLPAIGLTHEKEEGEK</sequence>
<dbReference type="InterPro" id="IPR027417">
    <property type="entry name" value="P-loop_NTPase"/>
</dbReference>
<dbReference type="Gene3D" id="3.40.50.300">
    <property type="entry name" value="P-loop containing nucleotide triphosphate hydrolases"/>
    <property type="match status" value="2"/>
</dbReference>
<dbReference type="STRING" id="1293597.FC20_GL001463"/>
<comment type="caution">
    <text evidence="13">The sequence shown here is derived from an EMBL/GenBank/DDBJ whole genome shotgun (WGS) entry which is preliminary data.</text>
</comment>
<evidence type="ECO:0000259" key="11">
    <source>
        <dbReference type="PROSITE" id="PS51192"/>
    </source>
</evidence>
<keyword evidence="3" id="KW-0540">Nuclease</keyword>
<dbReference type="InterPro" id="IPR006483">
    <property type="entry name" value="CRISPR-assoc_Cas3_HD"/>
</dbReference>
<dbReference type="CDD" id="cd17930">
    <property type="entry name" value="DEXHc_cas3"/>
    <property type="match status" value="1"/>
</dbReference>
<dbReference type="PATRIC" id="fig|1293597.4.peg.1559"/>
<keyword evidence="4" id="KW-0479">Metal-binding</keyword>
<dbReference type="GO" id="GO:0004518">
    <property type="term" value="F:nuclease activity"/>
    <property type="evidence" value="ECO:0007669"/>
    <property type="project" value="UniProtKB-KW"/>
</dbReference>
<keyword evidence="14" id="KW-1185">Reference proteome</keyword>
<evidence type="ECO:0000313" key="14">
    <source>
        <dbReference type="Proteomes" id="UP000051074"/>
    </source>
</evidence>
<dbReference type="GO" id="GO:0016787">
    <property type="term" value="F:hydrolase activity"/>
    <property type="evidence" value="ECO:0007669"/>
    <property type="project" value="UniProtKB-KW"/>
</dbReference>
<dbReference type="SUPFAM" id="SSF52540">
    <property type="entry name" value="P-loop containing nucleoside triphosphate hydrolases"/>
    <property type="match status" value="1"/>
</dbReference>
<dbReference type="Pfam" id="PF18395">
    <property type="entry name" value="Cas3_C"/>
    <property type="match status" value="1"/>
</dbReference>
<proteinExistence type="inferred from homology"/>
<dbReference type="NCBIfam" id="TIGR01596">
    <property type="entry name" value="cas3_HD"/>
    <property type="match status" value="1"/>
</dbReference>
<comment type="similarity">
    <text evidence="2">In the central section; belongs to the CRISPR-associated helicase Cas3 family.</text>
</comment>
<evidence type="ECO:0000256" key="7">
    <source>
        <dbReference type="ARBA" id="ARBA00022806"/>
    </source>
</evidence>
<dbReference type="InterPro" id="IPR041372">
    <property type="entry name" value="Cas3_C"/>
</dbReference>
<dbReference type="SMART" id="SM00487">
    <property type="entry name" value="DEXDc"/>
    <property type="match status" value="1"/>
</dbReference>
<dbReference type="CDD" id="cd09641">
    <property type="entry name" value="Cas3''_I"/>
    <property type="match status" value="1"/>
</dbReference>
<evidence type="ECO:0000256" key="10">
    <source>
        <dbReference type="SAM" id="MobiDB-lite"/>
    </source>
</evidence>
<gene>
    <name evidence="13" type="ORF">FC20_GL001463</name>
</gene>
<keyword evidence="5" id="KW-0547">Nucleotide-binding</keyword>
<evidence type="ECO:0000256" key="8">
    <source>
        <dbReference type="ARBA" id="ARBA00022840"/>
    </source>
</evidence>
<dbReference type="InterPro" id="IPR014001">
    <property type="entry name" value="Helicase_ATP-bd"/>
</dbReference>
<keyword evidence="6" id="KW-0378">Hydrolase</keyword>
<feature type="region of interest" description="Disordered" evidence="10">
    <location>
        <begin position="710"/>
        <end position="736"/>
    </location>
</feature>
<evidence type="ECO:0000313" key="13">
    <source>
        <dbReference type="EMBL" id="KRL00236.1"/>
    </source>
</evidence>
<dbReference type="GO" id="GO:0051607">
    <property type="term" value="P:defense response to virus"/>
    <property type="evidence" value="ECO:0007669"/>
    <property type="project" value="UniProtKB-KW"/>
</dbReference>
<dbReference type="InterPro" id="IPR006474">
    <property type="entry name" value="Helicase_Cas3_CRISPR-ass_core"/>
</dbReference>
<keyword evidence="8" id="KW-0067">ATP-binding</keyword>
<dbReference type="InterPro" id="IPR038257">
    <property type="entry name" value="CRISPR-assoc_Cas3_HD_sf"/>
</dbReference>